<dbReference type="STRING" id="1016849.A0A0D1XCW1"/>
<feature type="signal peptide" evidence="1">
    <location>
        <begin position="1"/>
        <end position="22"/>
    </location>
</feature>
<organism evidence="2 3">
    <name type="scientific">Exophiala sideris</name>
    <dbReference type="NCBI Taxonomy" id="1016849"/>
    <lineage>
        <taxon>Eukaryota</taxon>
        <taxon>Fungi</taxon>
        <taxon>Dikarya</taxon>
        <taxon>Ascomycota</taxon>
        <taxon>Pezizomycotina</taxon>
        <taxon>Eurotiomycetes</taxon>
        <taxon>Chaetothyriomycetidae</taxon>
        <taxon>Chaetothyriales</taxon>
        <taxon>Herpotrichiellaceae</taxon>
        <taxon>Exophiala</taxon>
    </lineage>
</organism>
<evidence type="ECO:0000313" key="3">
    <source>
        <dbReference type="Proteomes" id="UP000053599"/>
    </source>
</evidence>
<reference evidence="2 3" key="1">
    <citation type="submission" date="2015-01" db="EMBL/GenBank/DDBJ databases">
        <title>The Genome Sequence of Exophiala sideris CBS121828.</title>
        <authorList>
            <consortium name="The Broad Institute Genomics Platform"/>
            <person name="Cuomo C."/>
            <person name="de Hoog S."/>
            <person name="Gorbushina A."/>
            <person name="Stielow B."/>
            <person name="Teixiera M."/>
            <person name="Abouelleil A."/>
            <person name="Chapman S.B."/>
            <person name="Priest M."/>
            <person name="Young S.K."/>
            <person name="Wortman J."/>
            <person name="Nusbaum C."/>
            <person name="Birren B."/>
        </authorList>
    </citation>
    <scope>NUCLEOTIDE SEQUENCE [LARGE SCALE GENOMIC DNA]</scope>
    <source>
        <strain evidence="2 3">CBS 121828</strain>
    </source>
</reference>
<sequence length="181" mass="19841">MMYQQIFISALLALCLPEVGSAAPYPEVRSESVCTNGIYAELSPALAGYSAALASCSAIYPVECTPDLTEHGAMLAETKIAPQQQEAAWSKLQQQPNSVVSTMCSCIATPKSCSTQEGTTRIVERRAIKTTTSKSPKTTTKTTTKATTTKSTTTIKPTTSDYHQINYNHKYPQIDYYFEYR</sequence>
<dbReference type="HOGENOM" id="CLU_1489036_0_0_1"/>
<accession>A0A0D1XCW1</accession>
<evidence type="ECO:0000256" key="1">
    <source>
        <dbReference type="SAM" id="SignalP"/>
    </source>
</evidence>
<keyword evidence="1" id="KW-0732">Signal</keyword>
<dbReference type="EMBL" id="KN846951">
    <property type="protein sequence ID" value="KIV85706.1"/>
    <property type="molecule type" value="Genomic_DNA"/>
</dbReference>
<name>A0A0D1XCW1_9EURO</name>
<gene>
    <name evidence="2" type="ORF">PV11_01367</name>
</gene>
<dbReference type="OrthoDB" id="10656696at2759"/>
<protein>
    <submittedName>
        <fullName evidence="2">Uncharacterized protein</fullName>
    </submittedName>
</protein>
<feature type="chain" id="PRO_5002236353" evidence="1">
    <location>
        <begin position="23"/>
        <end position="181"/>
    </location>
</feature>
<dbReference type="Proteomes" id="UP000053599">
    <property type="component" value="Unassembled WGS sequence"/>
</dbReference>
<proteinExistence type="predicted"/>
<evidence type="ECO:0000313" key="2">
    <source>
        <dbReference type="EMBL" id="KIV85706.1"/>
    </source>
</evidence>
<dbReference type="AlphaFoldDB" id="A0A0D1XCW1"/>